<dbReference type="AlphaFoldDB" id="A0ABD0VER4"/>
<sequence>MSAITESETRTMKLERSMPRNWAASAPQWRAIWTARSLVTRAEGPGMPWSLRSLTSRKRRRQDAAPTAEMLRRYWMFPYHAAGSSASGKKGGGADREPVAAGDMAGGKESGVVIRVYGMRGFPSCRRSSSTFLNIDQINVRPPDS</sequence>
<dbReference type="EMBL" id="JANQDX010000006">
    <property type="protein sequence ID" value="KAL0923535.1"/>
    <property type="molecule type" value="Genomic_DNA"/>
</dbReference>
<organism evidence="2 3">
    <name type="scientific">Dendrobium thyrsiflorum</name>
    <name type="common">Pinecone-like raceme dendrobium</name>
    <name type="synonym">Orchid</name>
    <dbReference type="NCBI Taxonomy" id="117978"/>
    <lineage>
        <taxon>Eukaryota</taxon>
        <taxon>Viridiplantae</taxon>
        <taxon>Streptophyta</taxon>
        <taxon>Embryophyta</taxon>
        <taxon>Tracheophyta</taxon>
        <taxon>Spermatophyta</taxon>
        <taxon>Magnoliopsida</taxon>
        <taxon>Liliopsida</taxon>
        <taxon>Asparagales</taxon>
        <taxon>Orchidaceae</taxon>
        <taxon>Epidendroideae</taxon>
        <taxon>Malaxideae</taxon>
        <taxon>Dendrobiinae</taxon>
        <taxon>Dendrobium</taxon>
    </lineage>
</organism>
<feature type="region of interest" description="Disordered" evidence="1">
    <location>
        <begin position="82"/>
        <end position="105"/>
    </location>
</feature>
<reference evidence="2 3" key="1">
    <citation type="journal article" date="2024" name="Plant Biotechnol. J.">
        <title>Dendrobium thyrsiflorum genome and its molecular insights into genes involved in important horticultural traits.</title>
        <authorList>
            <person name="Chen B."/>
            <person name="Wang J.Y."/>
            <person name="Zheng P.J."/>
            <person name="Li K.L."/>
            <person name="Liang Y.M."/>
            <person name="Chen X.F."/>
            <person name="Zhang C."/>
            <person name="Zhao X."/>
            <person name="He X."/>
            <person name="Zhang G.Q."/>
            <person name="Liu Z.J."/>
            <person name="Xu Q."/>
        </authorList>
    </citation>
    <scope>NUCLEOTIDE SEQUENCE [LARGE SCALE GENOMIC DNA]</scope>
    <source>
        <strain evidence="2">GZMU011</strain>
    </source>
</reference>
<comment type="caution">
    <text evidence="2">The sequence shown here is derived from an EMBL/GenBank/DDBJ whole genome shotgun (WGS) entry which is preliminary data.</text>
</comment>
<proteinExistence type="predicted"/>
<dbReference type="Proteomes" id="UP001552299">
    <property type="component" value="Unassembled WGS sequence"/>
</dbReference>
<protein>
    <submittedName>
        <fullName evidence="2">Uncharacterized protein</fullName>
    </submittedName>
</protein>
<name>A0ABD0VER4_DENTH</name>
<accession>A0ABD0VER4</accession>
<evidence type="ECO:0000256" key="1">
    <source>
        <dbReference type="SAM" id="MobiDB-lite"/>
    </source>
</evidence>
<evidence type="ECO:0000313" key="2">
    <source>
        <dbReference type="EMBL" id="KAL0923535.1"/>
    </source>
</evidence>
<gene>
    <name evidence="2" type="ORF">M5K25_007596</name>
</gene>
<keyword evidence="3" id="KW-1185">Reference proteome</keyword>
<evidence type="ECO:0000313" key="3">
    <source>
        <dbReference type="Proteomes" id="UP001552299"/>
    </source>
</evidence>